<name>A0A090ML54_AFIFE</name>
<dbReference type="InterPro" id="IPR023214">
    <property type="entry name" value="HAD_sf"/>
</dbReference>
<comment type="caution">
    <text evidence="2">The sequence shown here is derived from an EMBL/GenBank/DDBJ whole genome shotgun (WGS) entry which is preliminary data.</text>
</comment>
<dbReference type="InterPro" id="IPR006439">
    <property type="entry name" value="HAD-SF_hydro_IA"/>
</dbReference>
<protein>
    <submittedName>
        <fullName evidence="2">(S)-2-haloacid dehalogenase</fullName>
    </submittedName>
</protein>
<sequence>MLDVKALLFDTFGTVVDWRGSLIAEFTAWGEARGLTADWAALVDAWRSAYRPSMDEVRRHPERGFVTLDELQRQSVEPLAARLGITGLTKDDFDYLTLGWHRLKPWPDSVPGLTRLKTKFVISPLSNGNVALMTNLSKHAGLPWDLILCAEIFQRYKPDPETYLGAAKLLGLKPEQVMMVAAHNYDLIAARSLGLKTAFVPRVTEYGPHQKEDFEATSDSGLRGCGYQGSGRPAGLLTARFSRIIATLAHDPYLRSST</sequence>
<dbReference type="InterPro" id="IPR036412">
    <property type="entry name" value="HAD-like_sf"/>
</dbReference>
<dbReference type="EMBL" id="CCAZ020000001">
    <property type="protein sequence ID" value="CEG08156.1"/>
    <property type="molecule type" value="Genomic_DNA"/>
</dbReference>
<dbReference type="OrthoDB" id="9785638at2"/>
<dbReference type="CDD" id="cd02588">
    <property type="entry name" value="HAD_L2-DEX"/>
    <property type="match status" value="1"/>
</dbReference>
<evidence type="ECO:0000256" key="1">
    <source>
        <dbReference type="ARBA" id="ARBA00022801"/>
    </source>
</evidence>
<dbReference type="InterPro" id="IPR051540">
    <property type="entry name" value="S-2-haloacid_dehalogenase"/>
</dbReference>
<dbReference type="Pfam" id="PF00702">
    <property type="entry name" value="Hydrolase"/>
    <property type="match status" value="1"/>
</dbReference>
<dbReference type="Gene3D" id="3.40.50.1000">
    <property type="entry name" value="HAD superfamily/HAD-like"/>
    <property type="match status" value="1"/>
</dbReference>
<dbReference type="NCBIfam" id="TIGR01428">
    <property type="entry name" value="HAD_type_II"/>
    <property type="match status" value="1"/>
</dbReference>
<dbReference type="Proteomes" id="UP000035762">
    <property type="component" value="Unassembled WGS sequence"/>
</dbReference>
<dbReference type="STRING" id="1035.BN961_01570"/>
<keyword evidence="1" id="KW-0378">Hydrolase</keyword>
<accession>A0A090ML54</accession>
<dbReference type="PANTHER" id="PTHR43316">
    <property type="entry name" value="HYDROLASE, HALOACID DELAHOGENASE-RELATED"/>
    <property type="match status" value="1"/>
</dbReference>
<dbReference type="InterPro" id="IPR006328">
    <property type="entry name" value="2-HAD"/>
</dbReference>
<gene>
    <name evidence="2" type="primary">dhlB_2</name>
    <name evidence="2" type="ORF">BN961_01570</name>
</gene>
<dbReference type="Gene3D" id="1.10.150.750">
    <property type="match status" value="1"/>
</dbReference>
<dbReference type="SUPFAM" id="SSF56784">
    <property type="entry name" value="HAD-like"/>
    <property type="match status" value="1"/>
</dbReference>
<reference evidence="2 3" key="1">
    <citation type="journal article" date="2014" name="Genome Announc.">
        <title>Genome Sequence of Afipia felis Strain 76713, Isolated in Hospital Water Using an Amoeba Co-Culture Procedure.</title>
        <authorList>
            <person name="Benamar S."/>
            <person name="La Scola B."/>
            <person name="Croce O."/>
        </authorList>
    </citation>
    <scope>NUCLEOTIDE SEQUENCE [LARGE SCALE GENOMIC DNA]</scope>
    <source>
        <strain evidence="2 3">76713</strain>
    </source>
</reference>
<organism evidence="2 3">
    <name type="scientific">Afipia felis</name>
    <name type="common">Cat scratch disease bacillus</name>
    <dbReference type="NCBI Taxonomy" id="1035"/>
    <lineage>
        <taxon>Bacteria</taxon>
        <taxon>Pseudomonadati</taxon>
        <taxon>Pseudomonadota</taxon>
        <taxon>Alphaproteobacteria</taxon>
        <taxon>Hyphomicrobiales</taxon>
        <taxon>Nitrobacteraceae</taxon>
        <taxon>Afipia</taxon>
    </lineage>
</organism>
<evidence type="ECO:0000313" key="2">
    <source>
        <dbReference type="EMBL" id="CEG08156.1"/>
    </source>
</evidence>
<dbReference type="PANTHER" id="PTHR43316:SF3">
    <property type="entry name" value="HALOACID DEHALOGENASE, TYPE II (AFU_ORTHOLOGUE AFUA_2G07750)-RELATED"/>
    <property type="match status" value="1"/>
</dbReference>
<evidence type="ECO:0000313" key="3">
    <source>
        <dbReference type="Proteomes" id="UP000035762"/>
    </source>
</evidence>
<dbReference type="NCBIfam" id="TIGR01493">
    <property type="entry name" value="HAD-SF-IA-v2"/>
    <property type="match status" value="1"/>
</dbReference>
<proteinExistence type="predicted"/>
<keyword evidence="3" id="KW-1185">Reference proteome</keyword>
<dbReference type="PRINTS" id="PR00413">
    <property type="entry name" value="HADHALOGNASE"/>
</dbReference>
<dbReference type="GO" id="GO:0019120">
    <property type="term" value="F:hydrolase activity, acting on acid halide bonds, in C-halide compounds"/>
    <property type="evidence" value="ECO:0007669"/>
    <property type="project" value="InterPro"/>
</dbReference>
<dbReference type="AlphaFoldDB" id="A0A090ML54"/>